<dbReference type="EMBL" id="VYVN01000024">
    <property type="protein sequence ID" value="KAA9238598.1"/>
    <property type="molecule type" value="Genomic_DNA"/>
</dbReference>
<dbReference type="AlphaFoldDB" id="A0A329PMF1"/>
<gene>
    <name evidence="2" type="ORF">F6I34_08115</name>
</gene>
<comment type="caution">
    <text evidence="2">The sequence shown here is derived from an EMBL/GenBank/DDBJ whole genome shotgun (WGS) entry which is preliminary data.</text>
</comment>
<dbReference type="NCBIfam" id="TIGR00616">
    <property type="entry name" value="rect"/>
    <property type="match status" value="1"/>
</dbReference>
<dbReference type="InterPro" id="IPR018330">
    <property type="entry name" value="RecT_fam"/>
</dbReference>
<evidence type="ECO:0000313" key="3">
    <source>
        <dbReference type="Proteomes" id="UP000326476"/>
    </source>
</evidence>
<dbReference type="InterPro" id="IPR004590">
    <property type="entry name" value="ssDNA_annealing_RecT"/>
</dbReference>
<organism evidence="2 3">
    <name type="scientific">Aerococcus tenax</name>
    <dbReference type="NCBI Taxonomy" id="3078812"/>
    <lineage>
        <taxon>Bacteria</taxon>
        <taxon>Bacillati</taxon>
        <taxon>Bacillota</taxon>
        <taxon>Bacilli</taxon>
        <taxon>Lactobacillales</taxon>
        <taxon>Aerococcaceae</taxon>
        <taxon>Aerococcus</taxon>
    </lineage>
</organism>
<dbReference type="Proteomes" id="UP000326476">
    <property type="component" value="Unassembled WGS sequence"/>
</dbReference>
<feature type="compositionally biased region" description="Basic and acidic residues" evidence="1">
    <location>
        <begin position="252"/>
        <end position="262"/>
    </location>
</feature>
<dbReference type="RefSeq" id="WP_111853305.1">
    <property type="nucleotide sequence ID" value="NZ_CP127382.2"/>
</dbReference>
<reference evidence="3" key="1">
    <citation type="submission" date="2019-09" db="EMBL/GenBank/DDBJ databases">
        <title>Draft genome sequence assemblies of isolates from the urinary tract.</title>
        <authorList>
            <person name="Mores C.R."/>
            <person name="Putonti C."/>
            <person name="Wolfe A.J."/>
        </authorList>
    </citation>
    <scope>NUCLEOTIDE SEQUENCE [LARGE SCALE GENOMIC DNA]</scope>
    <source>
        <strain evidence="3">UMB8614</strain>
    </source>
</reference>
<protein>
    <submittedName>
        <fullName evidence="2">Recombinase RecT</fullName>
    </submittedName>
</protein>
<dbReference type="GO" id="GO:0006259">
    <property type="term" value="P:DNA metabolic process"/>
    <property type="evidence" value="ECO:0007669"/>
    <property type="project" value="InterPro"/>
</dbReference>
<feature type="compositionally biased region" description="Basic and acidic residues" evidence="1">
    <location>
        <begin position="277"/>
        <end position="287"/>
    </location>
</feature>
<dbReference type="Pfam" id="PF03837">
    <property type="entry name" value="RecT"/>
    <property type="match status" value="1"/>
</dbReference>
<accession>A0A329PMF1</accession>
<feature type="region of interest" description="Disordered" evidence="1">
    <location>
        <begin position="241"/>
        <end position="298"/>
    </location>
</feature>
<evidence type="ECO:0000313" key="2">
    <source>
        <dbReference type="EMBL" id="KAA9238598.1"/>
    </source>
</evidence>
<sequence>MATNDTIKQQLSTQKTSQAPAKNTVGTLLKSPAIQNKFQELLKTKSANFTSSLLTLVNNDSYLSDCEPMSIIASSMQAAQLDLPIEKNFGFAYIVPFRDKNTRTKKAQFVLGYKGYIQLAQRSGQYKKINVVPICQGELKTWNKVTEEFEYNLDGKQSDEVIGYVGYFKLLNGFEKTVYWSKEDVEAHRIANNKARDKKALSGVWASNYDAMAMKTVLRNLLSKWGILSIEMQKAVVADESDPEEQALDLAPAERKEVEKVETPQAAEKAPETMGEWLEKNPEKPEQESLDILGTYKK</sequence>
<name>A0A329PMF1_9LACT</name>
<evidence type="ECO:0000256" key="1">
    <source>
        <dbReference type="SAM" id="MobiDB-lite"/>
    </source>
</evidence>
<keyword evidence="3" id="KW-1185">Reference proteome</keyword>
<dbReference type="GO" id="GO:0003677">
    <property type="term" value="F:DNA binding"/>
    <property type="evidence" value="ECO:0007669"/>
    <property type="project" value="InterPro"/>
</dbReference>
<proteinExistence type="predicted"/>